<protein>
    <recommendedName>
        <fullName evidence="4">BZIP domain-containing protein</fullName>
    </recommendedName>
</protein>
<organism evidence="2 3">
    <name type="scientific">Aureococcus anophagefferens</name>
    <name type="common">Harmful bloom alga</name>
    <dbReference type="NCBI Taxonomy" id="44056"/>
    <lineage>
        <taxon>Eukaryota</taxon>
        <taxon>Sar</taxon>
        <taxon>Stramenopiles</taxon>
        <taxon>Ochrophyta</taxon>
        <taxon>Pelagophyceae</taxon>
        <taxon>Pelagomonadales</taxon>
        <taxon>Pelagomonadaceae</taxon>
        <taxon>Aureococcus</taxon>
    </lineage>
</organism>
<accession>A0ABR1FKA1</accession>
<keyword evidence="3" id="KW-1185">Reference proteome</keyword>
<feature type="region of interest" description="Disordered" evidence="1">
    <location>
        <begin position="202"/>
        <end position="226"/>
    </location>
</feature>
<feature type="region of interest" description="Disordered" evidence="1">
    <location>
        <begin position="130"/>
        <end position="150"/>
    </location>
</feature>
<feature type="compositionally biased region" description="Basic residues" evidence="1">
    <location>
        <begin position="89"/>
        <end position="98"/>
    </location>
</feature>
<feature type="compositionally biased region" description="Basic and acidic residues" evidence="1">
    <location>
        <begin position="40"/>
        <end position="71"/>
    </location>
</feature>
<dbReference type="Proteomes" id="UP001363151">
    <property type="component" value="Unassembled WGS sequence"/>
</dbReference>
<feature type="region of interest" description="Disordered" evidence="1">
    <location>
        <begin position="20"/>
        <end position="115"/>
    </location>
</feature>
<evidence type="ECO:0000256" key="1">
    <source>
        <dbReference type="SAM" id="MobiDB-lite"/>
    </source>
</evidence>
<comment type="caution">
    <text evidence="2">The sequence shown here is derived from an EMBL/GenBank/DDBJ whole genome shotgun (WGS) entry which is preliminary data.</text>
</comment>
<feature type="compositionally biased region" description="Low complexity" evidence="1">
    <location>
        <begin position="72"/>
        <end position="88"/>
    </location>
</feature>
<proteinExistence type="predicted"/>
<reference evidence="2 3" key="1">
    <citation type="submission" date="2024-03" db="EMBL/GenBank/DDBJ databases">
        <title>Aureococcus anophagefferens CCMP1851 and Kratosvirus quantuckense: Draft genome of a second virus-susceptible host strain in the model system.</title>
        <authorList>
            <person name="Chase E."/>
            <person name="Truchon A.R."/>
            <person name="Schepens W."/>
            <person name="Wilhelm S.W."/>
        </authorList>
    </citation>
    <scope>NUCLEOTIDE SEQUENCE [LARGE SCALE GENOMIC DNA]</scope>
    <source>
        <strain evidence="2 3">CCMP1851</strain>
    </source>
</reference>
<dbReference type="EMBL" id="JBBJCI010000368">
    <property type="protein sequence ID" value="KAK7232426.1"/>
    <property type="molecule type" value="Genomic_DNA"/>
</dbReference>
<feature type="compositionally biased region" description="Basic and acidic residues" evidence="1">
    <location>
        <begin position="205"/>
        <end position="218"/>
    </location>
</feature>
<evidence type="ECO:0000313" key="2">
    <source>
        <dbReference type="EMBL" id="KAK7232426.1"/>
    </source>
</evidence>
<evidence type="ECO:0000313" key="3">
    <source>
        <dbReference type="Proteomes" id="UP001363151"/>
    </source>
</evidence>
<evidence type="ECO:0008006" key="4">
    <source>
        <dbReference type="Google" id="ProtNLM"/>
    </source>
</evidence>
<sequence length="226" mass="24572">MLCQCFSSPCSCIALKAAQRAQRRANRDENKRERKRLRKALVDDGPKRDDAAPRDATHDAAPRASADDAARARTVARGRAAGGRAPAGRARRRRRRATARADSPPAVFNAPVSQTQASRGILTARSQLSSQALPSQFGPTPPLSGPLRDAPWDDALRSRVQSLRAVDADDPFARYLVSLHGEIAARPTMRLDDAGDPAIRAPLTRFHEDDRGAHRGADESSGYMYS</sequence>
<name>A0ABR1FKA1_AURAN</name>
<gene>
    <name evidence="2" type="ORF">SO694_00032132</name>
</gene>